<name>A0A225DVV6_9BACT</name>
<comment type="caution">
    <text evidence="2">The sequence shown here is derived from an EMBL/GenBank/DDBJ whole genome shotgun (WGS) entry which is preliminary data.</text>
</comment>
<dbReference type="EMBL" id="NIDE01000008">
    <property type="protein sequence ID" value="OWK40327.1"/>
    <property type="molecule type" value="Genomic_DNA"/>
</dbReference>
<dbReference type="Proteomes" id="UP000214646">
    <property type="component" value="Unassembled WGS sequence"/>
</dbReference>
<dbReference type="InterPro" id="IPR011044">
    <property type="entry name" value="Quino_amine_DH_bsu"/>
</dbReference>
<sequence length="636" mass="66831">MPHLFLAMLLGTTCAAPAETEPIDGNMLLLPAPDGWVMLPDGVTLIVSQAEKGELVYFDTVAEQETKRVSVDFKPGAMTLQGETLYVGTKGASIVHVLDAKTGKEKREITLGGDAVANLACHPSKGPVYASTTTLGVYSIDPASGTATKTAATGHFLVVDPVGGTAVFTGVQPPRGQDEVIVKQLPERTYKVFWDRWGTRAFVLKFVPEGKDLKLVSSQKNAAVNAYTLAISPDGKKVLMTSGGGWRPPVEGGSGGGYGFPAFSTENLETMLGQGPGATNLAFHPVLNMGVANQSGRNIQLFNPKSLIGGKTFSVSAGADGRPLLITFGAKGTKVVLWNGDNPKNPEEGLHFLPLPLTADDRAALEKVYGKLPDPVAVAAKTPRPDKPAPRVPTPGRPGTPAPRVPGPATPGIPVPGATEQAETIELPAGVIAQAGFNAAKGLNSNAKSPPYPLGKSNTPGGAGERGWKGVWPANPKATFVSEGAGEGDGALHLAATTNYNRALAKPLKDSFVIETLVRCPPGGGVKCYVWGATSHVSTGPMWGVTGGKFTAMNGKGNGNGDNQAIKECKPDEWHKVSIAVDVPKQQWTITIDGTRDPKSYGFRYKTGFIQGINFLVEGKEEIYLDAVRFLNSPEK</sequence>
<gene>
    <name evidence="2" type="ORF">FRUB_05246</name>
</gene>
<evidence type="ECO:0000256" key="1">
    <source>
        <dbReference type="SAM" id="MobiDB-lite"/>
    </source>
</evidence>
<dbReference type="InterPro" id="IPR015943">
    <property type="entry name" value="WD40/YVTN_repeat-like_dom_sf"/>
</dbReference>
<dbReference type="SMART" id="SM00564">
    <property type="entry name" value="PQQ"/>
    <property type="match status" value="2"/>
</dbReference>
<feature type="region of interest" description="Disordered" evidence="1">
    <location>
        <begin position="443"/>
        <end position="465"/>
    </location>
</feature>
<accession>A0A225DVV6</accession>
<reference evidence="3" key="1">
    <citation type="submission" date="2017-06" db="EMBL/GenBank/DDBJ databases">
        <title>Genome analysis of Fimbriiglobus ruber SP5, the first member of the order Planctomycetales with confirmed chitinolytic capability.</title>
        <authorList>
            <person name="Ravin N.V."/>
            <person name="Rakitin A.L."/>
            <person name="Ivanova A.A."/>
            <person name="Beletsky A.V."/>
            <person name="Kulichevskaya I.S."/>
            <person name="Mardanov A.V."/>
            <person name="Dedysh S.N."/>
        </authorList>
    </citation>
    <scope>NUCLEOTIDE SEQUENCE [LARGE SCALE GENOMIC DNA]</scope>
    <source>
        <strain evidence="3">SP5</strain>
    </source>
</reference>
<evidence type="ECO:0000313" key="3">
    <source>
        <dbReference type="Proteomes" id="UP000214646"/>
    </source>
</evidence>
<dbReference type="RefSeq" id="WP_088256262.1">
    <property type="nucleotide sequence ID" value="NZ_NIDE01000008.1"/>
</dbReference>
<dbReference type="InterPro" id="IPR018391">
    <property type="entry name" value="PQQ_b-propeller_rpt"/>
</dbReference>
<keyword evidence="3" id="KW-1185">Reference proteome</keyword>
<dbReference type="SUPFAM" id="SSF75011">
    <property type="entry name" value="3-carboxy-cis,cis-mucoante lactonizing enzyme"/>
    <property type="match status" value="1"/>
</dbReference>
<evidence type="ECO:0000313" key="2">
    <source>
        <dbReference type="EMBL" id="OWK40327.1"/>
    </source>
</evidence>
<dbReference type="SUPFAM" id="SSF50969">
    <property type="entry name" value="YVTN repeat-like/Quinoprotein amine dehydrogenase"/>
    <property type="match status" value="1"/>
</dbReference>
<protein>
    <submittedName>
        <fullName evidence="2">Uncharacterized protein</fullName>
    </submittedName>
</protein>
<feature type="region of interest" description="Disordered" evidence="1">
    <location>
        <begin position="376"/>
        <end position="417"/>
    </location>
</feature>
<feature type="compositionally biased region" description="Pro residues" evidence="1">
    <location>
        <begin position="390"/>
        <end position="414"/>
    </location>
</feature>
<proteinExistence type="predicted"/>
<dbReference type="Gene3D" id="2.130.10.10">
    <property type="entry name" value="YVTN repeat-like/Quinoprotein amine dehydrogenase"/>
    <property type="match status" value="1"/>
</dbReference>
<organism evidence="2 3">
    <name type="scientific">Fimbriiglobus ruber</name>
    <dbReference type="NCBI Taxonomy" id="1908690"/>
    <lineage>
        <taxon>Bacteria</taxon>
        <taxon>Pseudomonadati</taxon>
        <taxon>Planctomycetota</taxon>
        <taxon>Planctomycetia</taxon>
        <taxon>Gemmatales</taxon>
        <taxon>Gemmataceae</taxon>
        <taxon>Fimbriiglobus</taxon>
    </lineage>
</organism>
<dbReference type="AlphaFoldDB" id="A0A225DVV6"/>
<dbReference type="OrthoDB" id="240105at2"/>